<reference evidence="9 10" key="1">
    <citation type="submission" date="2018-10" db="EMBL/GenBank/DDBJ databases">
        <title>Isolation, diversity and antifungal activity of actinobacteria from wheat.</title>
        <authorList>
            <person name="Han C."/>
        </authorList>
    </citation>
    <scope>NUCLEOTIDE SEQUENCE [LARGE SCALE GENOMIC DNA]</scope>
    <source>
        <strain evidence="9 10">NEAU-YY642</strain>
    </source>
</reference>
<keyword evidence="3" id="KW-0808">Transferase</keyword>
<evidence type="ECO:0000256" key="6">
    <source>
        <dbReference type="ARBA" id="ARBA00022840"/>
    </source>
</evidence>
<proteinExistence type="predicted"/>
<dbReference type="Proteomes" id="UP000278673">
    <property type="component" value="Unassembled WGS sequence"/>
</dbReference>
<evidence type="ECO:0000259" key="8">
    <source>
        <dbReference type="PROSITE" id="PS50011"/>
    </source>
</evidence>
<dbReference type="InterPro" id="IPR008271">
    <property type="entry name" value="Ser/Thr_kinase_AS"/>
</dbReference>
<keyword evidence="6" id="KW-0067">ATP-binding</keyword>
<gene>
    <name evidence="9" type="ORF">EBN88_15800</name>
</gene>
<dbReference type="GO" id="GO:0004674">
    <property type="term" value="F:protein serine/threonine kinase activity"/>
    <property type="evidence" value="ECO:0007669"/>
    <property type="project" value="UniProtKB-KW"/>
</dbReference>
<keyword evidence="7" id="KW-0472">Membrane</keyword>
<feature type="domain" description="Protein kinase" evidence="8">
    <location>
        <begin position="11"/>
        <end position="255"/>
    </location>
</feature>
<evidence type="ECO:0000313" key="10">
    <source>
        <dbReference type="Proteomes" id="UP000278673"/>
    </source>
</evidence>
<evidence type="ECO:0000313" key="9">
    <source>
        <dbReference type="EMBL" id="RMI38967.1"/>
    </source>
</evidence>
<organism evidence="9 10">
    <name type="scientific">Streptomyces triticirhizae</name>
    <dbReference type="NCBI Taxonomy" id="2483353"/>
    <lineage>
        <taxon>Bacteria</taxon>
        <taxon>Bacillati</taxon>
        <taxon>Actinomycetota</taxon>
        <taxon>Actinomycetes</taxon>
        <taxon>Kitasatosporales</taxon>
        <taxon>Streptomycetaceae</taxon>
        <taxon>Streptomyces</taxon>
    </lineage>
</organism>
<evidence type="ECO:0000256" key="5">
    <source>
        <dbReference type="ARBA" id="ARBA00022777"/>
    </source>
</evidence>
<accession>A0A3M2LNE7</accession>
<evidence type="ECO:0000256" key="2">
    <source>
        <dbReference type="ARBA" id="ARBA00022527"/>
    </source>
</evidence>
<dbReference type="Gene3D" id="1.10.510.10">
    <property type="entry name" value="Transferase(Phosphotransferase) domain 1"/>
    <property type="match status" value="1"/>
</dbReference>
<feature type="transmembrane region" description="Helical" evidence="7">
    <location>
        <begin position="291"/>
        <end position="310"/>
    </location>
</feature>
<evidence type="ECO:0000256" key="4">
    <source>
        <dbReference type="ARBA" id="ARBA00022741"/>
    </source>
</evidence>
<sequence length="439" mass="47502">MREGMAVGDRYRVERLLGRGGLGEVWEAEDRTLGRRVAVKFVTGGREYPEAARRFAREARTLAALRHGGIVTVHDAGTADGETEGEEPLPYLVMELLDGATWEFAAVESVEETGARVAEVLAHVHAARIVHRDVKPANIMICADGRTVLMDFGIARDDDSLTRTATATGRYFGTPAYMAPEQLQGRAATAASDVYALGIVLVEKLTGHRLPVGQLMPQVRSALPEPLRSLLERMTSAHPEQRPTAAECAAQLRALAAPKGTRRPRGPLTRTARVTVPAPGDTGRRVWLRRLVPPAVLAVLYALVLPRPGYKVWTNWNETVFASFAKPPYYAWVRDVGEPTLTWGAITSVGVVLGVVAVLTAMAFLDSRLGARARGVGYAGAALAVLCLAWQATSSPPYFDGEPGPLRYGMWLFYLLTAVTLATFAQRDLAARRAGADAP</sequence>
<evidence type="ECO:0000256" key="7">
    <source>
        <dbReference type="SAM" id="Phobius"/>
    </source>
</evidence>
<dbReference type="SMART" id="SM00220">
    <property type="entry name" value="S_TKc"/>
    <property type="match status" value="1"/>
</dbReference>
<feature type="transmembrane region" description="Helical" evidence="7">
    <location>
        <begin position="408"/>
        <end position="425"/>
    </location>
</feature>
<dbReference type="Gene3D" id="3.30.200.20">
    <property type="entry name" value="Phosphorylase Kinase, domain 1"/>
    <property type="match status" value="1"/>
</dbReference>
<dbReference type="EC" id="2.7.11.1" evidence="1"/>
<dbReference type="RefSeq" id="WP_122184518.1">
    <property type="nucleotide sequence ID" value="NZ_RFFJ01000081.1"/>
</dbReference>
<feature type="transmembrane region" description="Helical" evidence="7">
    <location>
        <begin position="341"/>
        <end position="364"/>
    </location>
</feature>
<dbReference type="CDD" id="cd14014">
    <property type="entry name" value="STKc_PknB_like"/>
    <property type="match status" value="1"/>
</dbReference>
<name>A0A3M2LNE7_9ACTN</name>
<keyword evidence="10" id="KW-1185">Reference proteome</keyword>
<dbReference type="Pfam" id="PF00069">
    <property type="entry name" value="Pkinase"/>
    <property type="match status" value="1"/>
</dbReference>
<dbReference type="EMBL" id="RFFJ01000081">
    <property type="protein sequence ID" value="RMI38967.1"/>
    <property type="molecule type" value="Genomic_DNA"/>
</dbReference>
<dbReference type="SUPFAM" id="SSF56112">
    <property type="entry name" value="Protein kinase-like (PK-like)"/>
    <property type="match status" value="1"/>
</dbReference>
<evidence type="ECO:0000256" key="1">
    <source>
        <dbReference type="ARBA" id="ARBA00012513"/>
    </source>
</evidence>
<protein>
    <recommendedName>
        <fullName evidence="1">non-specific serine/threonine protein kinase</fullName>
        <ecNumber evidence="1">2.7.11.1</ecNumber>
    </recommendedName>
</protein>
<dbReference type="PROSITE" id="PS00108">
    <property type="entry name" value="PROTEIN_KINASE_ST"/>
    <property type="match status" value="1"/>
</dbReference>
<dbReference type="GO" id="GO:0005524">
    <property type="term" value="F:ATP binding"/>
    <property type="evidence" value="ECO:0007669"/>
    <property type="project" value="UniProtKB-KW"/>
</dbReference>
<dbReference type="InterPro" id="IPR011009">
    <property type="entry name" value="Kinase-like_dom_sf"/>
</dbReference>
<comment type="caution">
    <text evidence="9">The sequence shown here is derived from an EMBL/GenBank/DDBJ whole genome shotgun (WGS) entry which is preliminary data.</text>
</comment>
<keyword evidence="7" id="KW-1133">Transmembrane helix</keyword>
<keyword evidence="5 9" id="KW-0418">Kinase</keyword>
<feature type="transmembrane region" description="Helical" evidence="7">
    <location>
        <begin position="376"/>
        <end position="393"/>
    </location>
</feature>
<keyword evidence="7" id="KW-0812">Transmembrane</keyword>
<dbReference type="PANTHER" id="PTHR43289:SF6">
    <property type="entry name" value="SERINE_THREONINE-PROTEIN KINASE NEKL-3"/>
    <property type="match status" value="1"/>
</dbReference>
<dbReference type="AlphaFoldDB" id="A0A3M2LNE7"/>
<dbReference type="PROSITE" id="PS50011">
    <property type="entry name" value="PROTEIN_KINASE_DOM"/>
    <property type="match status" value="1"/>
</dbReference>
<dbReference type="InterPro" id="IPR000719">
    <property type="entry name" value="Prot_kinase_dom"/>
</dbReference>
<keyword evidence="2 9" id="KW-0723">Serine/threonine-protein kinase</keyword>
<dbReference type="PANTHER" id="PTHR43289">
    <property type="entry name" value="MITOGEN-ACTIVATED PROTEIN KINASE KINASE KINASE 20-RELATED"/>
    <property type="match status" value="1"/>
</dbReference>
<evidence type="ECO:0000256" key="3">
    <source>
        <dbReference type="ARBA" id="ARBA00022679"/>
    </source>
</evidence>
<keyword evidence="4" id="KW-0547">Nucleotide-binding</keyword>